<proteinExistence type="predicted"/>
<evidence type="ECO:0000313" key="2">
    <source>
        <dbReference type="Proteomes" id="UP000183988"/>
    </source>
</evidence>
<dbReference type="Proteomes" id="UP000183988">
    <property type="component" value="Unassembled WGS sequence"/>
</dbReference>
<organism evidence="1 2">
    <name type="scientific">Ornithinibacillus halophilus</name>
    <dbReference type="NCBI Taxonomy" id="930117"/>
    <lineage>
        <taxon>Bacteria</taxon>
        <taxon>Bacillati</taxon>
        <taxon>Bacillota</taxon>
        <taxon>Bacilli</taxon>
        <taxon>Bacillales</taxon>
        <taxon>Bacillaceae</taxon>
        <taxon>Ornithinibacillus</taxon>
    </lineage>
</organism>
<reference evidence="1 2" key="1">
    <citation type="submission" date="2016-11" db="EMBL/GenBank/DDBJ databases">
        <authorList>
            <person name="Jaros S."/>
            <person name="Januszkiewicz K."/>
            <person name="Wedrychowicz H."/>
        </authorList>
    </citation>
    <scope>NUCLEOTIDE SEQUENCE [LARGE SCALE GENOMIC DNA]</scope>
    <source>
        <strain evidence="1 2">IBRC-M 10683</strain>
    </source>
</reference>
<name>A0A1M5P558_9BACI</name>
<feature type="non-terminal residue" evidence="1">
    <location>
        <position position="1"/>
    </location>
</feature>
<dbReference type="EMBL" id="FQVW01000103">
    <property type="protein sequence ID" value="SHG96549.1"/>
    <property type="molecule type" value="Genomic_DNA"/>
</dbReference>
<accession>A0A1M5P558</accession>
<sequence>KNFPIEMISEATNVAKEEIEKMRDEM</sequence>
<dbReference type="AlphaFoldDB" id="A0A1M5P558"/>
<gene>
    <name evidence="1" type="ORF">SAMN05216225_11031</name>
</gene>
<protein>
    <submittedName>
        <fullName evidence="1">Uncharacterized protein</fullName>
    </submittedName>
</protein>
<keyword evidence="2" id="KW-1185">Reference proteome</keyword>
<evidence type="ECO:0000313" key="1">
    <source>
        <dbReference type="EMBL" id="SHG96549.1"/>
    </source>
</evidence>